<dbReference type="OrthoDB" id="5196645at2"/>
<evidence type="ECO:0000256" key="1">
    <source>
        <dbReference type="SAM" id="SignalP"/>
    </source>
</evidence>
<evidence type="ECO:0000313" key="3">
    <source>
        <dbReference type="EMBL" id="PWG16735.1"/>
    </source>
</evidence>
<feature type="chain" id="PRO_5015900832" description="GmrSD restriction endonucleases C-terminal domain-containing protein" evidence="1">
    <location>
        <begin position="29"/>
        <end position="189"/>
    </location>
</feature>
<feature type="domain" description="GmrSD restriction endonucleases C-terminal" evidence="2">
    <location>
        <begin position="71"/>
        <end position="169"/>
    </location>
</feature>
<dbReference type="AlphaFoldDB" id="A0A2V1P2U1"/>
<accession>A0A2V1P2U1</accession>
<organism evidence="3 4">
    <name type="scientific">Salibaculum griseiflavum</name>
    <dbReference type="NCBI Taxonomy" id="1914409"/>
    <lineage>
        <taxon>Bacteria</taxon>
        <taxon>Pseudomonadati</taxon>
        <taxon>Pseudomonadota</taxon>
        <taxon>Alphaproteobacteria</taxon>
        <taxon>Rhodobacterales</taxon>
        <taxon>Roseobacteraceae</taxon>
        <taxon>Salibaculum</taxon>
    </lineage>
</organism>
<feature type="signal peptide" evidence="1">
    <location>
        <begin position="1"/>
        <end position="28"/>
    </location>
</feature>
<dbReference type="PANTHER" id="PTHR24094">
    <property type="entry name" value="SECRETED PROTEIN"/>
    <property type="match status" value="1"/>
</dbReference>
<dbReference type="PANTHER" id="PTHR24094:SF15">
    <property type="entry name" value="AMP-DEPENDENT SYNTHETASE_LIGASE DOMAIN-CONTAINING PROTEIN-RELATED"/>
    <property type="match status" value="1"/>
</dbReference>
<keyword evidence="4" id="KW-1185">Reference proteome</keyword>
<dbReference type="Pfam" id="PF07510">
    <property type="entry name" value="GmrSD_C"/>
    <property type="match status" value="1"/>
</dbReference>
<evidence type="ECO:0000259" key="2">
    <source>
        <dbReference type="Pfam" id="PF07510"/>
    </source>
</evidence>
<dbReference type="InterPro" id="IPR011089">
    <property type="entry name" value="GmrSD_C"/>
</dbReference>
<reference evidence="4" key="1">
    <citation type="submission" date="2018-05" db="EMBL/GenBank/DDBJ databases">
        <authorList>
            <person name="Du Z."/>
            <person name="Wang X."/>
        </authorList>
    </citation>
    <scope>NUCLEOTIDE SEQUENCE [LARGE SCALE GENOMIC DNA]</scope>
    <source>
        <strain evidence="4">WDS4C29</strain>
    </source>
</reference>
<evidence type="ECO:0000313" key="4">
    <source>
        <dbReference type="Proteomes" id="UP000245293"/>
    </source>
</evidence>
<keyword evidence="1" id="KW-0732">Signal</keyword>
<proteinExistence type="predicted"/>
<name>A0A2V1P2U1_9RHOB</name>
<dbReference type="EMBL" id="QETF01000010">
    <property type="protein sequence ID" value="PWG16735.1"/>
    <property type="molecule type" value="Genomic_DNA"/>
</dbReference>
<comment type="caution">
    <text evidence="3">The sequence shown here is derived from an EMBL/GenBank/DDBJ whole genome shotgun (WGS) entry which is preliminary data.</text>
</comment>
<sequence length="189" mass="21639">MLWFKLKSLNKAFLVTTFFLVGVGIASATPEYDRDTFGGWSDSNNDCLNTRHEFLAELSTGPVQFSANGCRVVRGRWLDPYTDQIFTESSDLDVDHLVPLYWAWQRGAWAWSDAKKQEFGNDPRNLFAVDNGTNRSKSAKGPLEWLPPNQSFHCQYVSRFYRIVLIYDLDISPDEASALKQQREQICGE</sequence>
<protein>
    <recommendedName>
        <fullName evidence="2">GmrSD restriction endonucleases C-terminal domain-containing protein</fullName>
    </recommendedName>
</protein>
<gene>
    <name evidence="3" type="ORF">DFK10_10485</name>
</gene>
<dbReference type="Proteomes" id="UP000245293">
    <property type="component" value="Unassembled WGS sequence"/>
</dbReference>